<gene>
    <name evidence="4" type="ORF">IMSHALPRED_007536</name>
</gene>
<dbReference type="FunFam" id="3.90.850.10:FF:000002">
    <property type="entry name" value="2-hydroxyhepta-2,4-diene-1,7-dioate isomerase"/>
    <property type="match status" value="1"/>
</dbReference>
<dbReference type="InterPro" id="IPR011234">
    <property type="entry name" value="Fumarylacetoacetase-like_C"/>
</dbReference>
<proteinExistence type="inferred from homology"/>
<feature type="domain" description="Fumarylacetoacetase-like C-terminal" evidence="3">
    <location>
        <begin position="78"/>
        <end position="264"/>
    </location>
</feature>
<dbReference type="EMBL" id="CAJPDT010000005">
    <property type="protein sequence ID" value="CAF9908915.1"/>
    <property type="molecule type" value="Genomic_DNA"/>
</dbReference>
<organism evidence="4 5">
    <name type="scientific">Imshaugia aleurites</name>
    <dbReference type="NCBI Taxonomy" id="172621"/>
    <lineage>
        <taxon>Eukaryota</taxon>
        <taxon>Fungi</taxon>
        <taxon>Dikarya</taxon>
        <taxon>Ascomycota</taxon>
        <taxon>Pezizomycotina</taxon>
        <taxon>Lecanoromycetes</taxon>
        <taxon>OSLEUM clade</taxon>
        <taxon>Lecanoromycetidae</taxon>
        <taxon>Lecanorales</taxon>
        <taxon>Lecanorineae</taxon>
        <taxon>Parmeliaceae</taxon>
        <taxon>Imshaugia</taxon>
    </lineage>
</organism>
<comment type="similarity">
    <text evidence="1">Belongs to the FAH family.</text>
</comment>
<keyword evidence="2" id="KW-0479">Metal-binding</keyword>
<dbReference type="PANTHER" id="PTHR11820">
    <property type="entry name" value="ACYLPYRUVASE"/>
    <property type="match status" value="1"/>
</dbReference>
<dbReference type="SUPFAM" id="SSF56529">
    <property type="entry name" value="FAH"/>
    <property type="match status" value="1"/>
</dbReference>
<evidence type="ECO:0000313" key="5">
    <source>
        <dbReference type="Proteomes" id="UP000664534"/>
    </source>
</evidence>
<dbReference type="Gene3D" id="3.90.850.10">
    <property type="entry name" value="Fumarylacetoacetase-like, C-terminal domain"/>
    <property type="match status" value="2"/>
</dbReference>
<dbReference type="GO" id="GO:0006107">
    <property type="term" value="P:oxaloacetate metabolic process"/>
    <property type="evidence" value="ECO:0007669"/>
    <property type="project" value="UniProtKB-ARBA"/>
</dbReference>
<dbReference type="PANTHER" id="PTHR11820:SF112">
    <property type="entry name" value="FUMARYLACETOACETATE HYDROLASE FAMILY PROTEIN (AFU_ORTHOLOGUE AFUA_1G02370)-RELATED"/>
    <property type="match status" value="1"/>
</dbReference>
<keyword evidence="5" id="KW-1185">Reference proteome</keyword>
<reference evidence="4" key="1">
    <citation type="submission" date="2021-03" db="EMBL/GenBank/DDBJ databases">
        <authorList>
            <person name="Tagirdzhanova G."/>
        </authorList>
    </citation>
    <scope>NUCLEOTIDE SEQUENCE</scope>
</reference>
<dbReference type="OrthoDB" id="411064at2759"/>
<dbReference type="GO" id="GO:0050163">
    <property type="term" value="F:oxaloacetate tautomerase activity"/>
    <property type="evidence" value="ECO:0007669"/>
    <property type="project" value="UniProtKB-ARBA"/>
</dbReference>
<comment type="caution">
    <text evidence="4">The sequence shown here is derived from an EMBL/GenBank/DDBJ whole genome shotgun (WGS) entry which is preliminary data.</text>
</comment>
<accession>A0A8H3IAA1</accession>
<evidence type="ECO:0000256" key="1">
    <source>
        <dbReference type="ARBA" id="ARBA00010211"/>
    </source>
</evidence>
<evidence type="ECO:0000256" key="2">
    <source>
        <dbReference type="ARBA" id="ARBA00022723"/>
    </source>
</evidence>
<dbReference type="Pfam" id="PF01557">
    <property type="entry name" value="FAA_hydrolase"/>
    <property type="match status" value="1"/>
</dbReference>
<evidence type="ECO:0000259" key="3">
    <source>
        <dbReference type="Pfam" id="PF01557"/>
    </source>
</evidence>
<dbReference type="Proteomes" id="UP000664534">
    <property type="component" value="Unassembled WGS sequence"/>
</dbReference>
<protein>
    <recommendedName>
        <fullName evidence="3">Fumarylacetoacetase-like C-terminal domain-containing protein</fullName>
    </recommendedName>
</protein>
<dbReference type="GO" id="GO:0046872">
    <property type="term" value="F:metal ion binding"/>
    <property type="evidence" value="ECO:0007669"/>
    <property type="project" value="UniProtKB-KW"/>
</dbReference>
<name>A0A8H3IAA1_9LECA</name>
<evidence type="ECO:0000313" key="4">
    <source>
        <dbReference type="EMBL" id="CAF9908915.1"/>
    </source>
</evidence>
<sequence length="272" mass="29496">MPSNWTHLVRFIAQEDGQIHLGQIDPKRYPDLGIASVKKEKIEANLITGSIFDGLVTEKTMTVAQLLSPISVEETPLIRCLGLNYRDHAVEAKMPIPSHPVLFIKPRAALCGPYPQKISVPKLCQDGTSDYEAELTVVIGKTGRDIPKEKALDYVLGYTCGNDVSFDSSAPIGPVLVAQEQISNPHNLRIKAIHNGNVVQNSNTKEMIFGVSETIAFLSQGTTLERGSLIMTGTPPGIGNMRDPQVVLNHGDNMRVEIEGIGMLGSVCTGNL</sequence>
<dbReference type="InterPro" id="IPR036663">
    <property type="entry name" value="Fumarylacetoacetase_C_sf"/>
</dbReference>
<dbReference type="AlphaFoldDB" id="A0A8H3IAA1"/>